<sequence>MSSIFSKIISGEIPAHKVAETEDFLAFLDISPLREGHVLVIPKQEVDYIFDIEDETYAGLMIFAKVVAKAIKKAIPCKRVGVAVIGLEVPHAHIHLIPIDNITDIDFSQPKLKLTEQELSEVALRILAAF</sequence>
<dbReference type="GO" id="GO:0032259">
    <property type="term" value="P:methylation"/>
    <property type="evidence" value="ECO:0007669"/>
    <property type="project" value="UniProtKB-KW"/>
</dbReference>
<keyword evidence="4" id="KW-1185">Reference proteome</keyword>
<dbReference type="PANTHER" id="PTHR46648:SF1">
    <property type="entry name" value="ADENOSINE 5'-MONOPHOSPHORAMIDASE HNT1"/>
    <property type="match status" value="1"/>
</dbReference>
<evidence type="ECO:0000259" key="2">
    <source>
        <dbReference type="PROSITE" id="PS51084"/>
    </source>
</evidence>
<name>A0ABW5TQX0_9SPHI</name>
<feature type="short sequence motif" description="Histidine triad motif" evidence="1">
    <location>
        <begin position="91"/>
        <end position="95"/>
    </location>
</feature>
<organism evidence="3 4">
    <name type="scientific">Pedobacter alpinus</name>
    <dbReference type="NCBI Taxonomy" id="1590643"/>
    <lineage>
        <taxon>Bacteria</taxon>
        <taxon>Pseudomonadati</taxon>
        <taxon>Bacteroidota</taxon>
        <taxon>Sphingobacteriia</taxon>
        <taxon>Sphingobacteriales</taxon>
        <taxon>Sphingobacteriaceae</taxon>
        <taxon>Pedobacter</taxon>
    </lineage>
</organism>
<reference evidence="4" key="1">
    <citation type="journal article" date="2019" name="Int. J. Syst. Evol. Microbiol.">
        <title>The Global Catalogue of Microorganisms (GCM) 10K type strain sequencing project: providing services to taxonomists for standard genome sequencing and annotation.</title>
        <authorList>
            <consortium name="The Broad Institute Genomics Platform"/>
            <consortium name="The Broad Institute Genome Sequencing Center for Infectious Disease"/>
            <person name="Wu L."/>
            <person name="Ma J."/>
        </authorList>
    </citation>
    <scope>NUCLEOTIDE SEQUENCE [LARGE SCALE GENOMIC DNA]</scope>
    <source>
        <strain evidence="4">KCTC 42456</strain>
    </source>
</reference>
<dbReference type="RefSeq" id="WP_379047456.1">
    <property type="nucleotide sequence ID" value="NZ_JBHSKW010000067.1"/>
</dbReference>
<dbReference type="GO" id="GO:0008168">
    <property type="term" value="F:methyltransferase activity"/>
    <property type="evidence" value="ECO:0007669"/>
    <property type="project" value="UniProtKB-KW"/>
</dbReference>
<accession>A0ABW5TQX0</accession>
<evidence type="ECO:0000256" key="1">
    <source>
        <dbReference type="PROSITE-ProRule" id="PRU00464"/>
    </source>
</evidence>
<dbReference type="SUPFAM" id="SSF54197">
    <property type="entry name" value="HIT-like"/>
    <property type="match status" value="1"/>
</dbReference>
<feature type="domain" description="HIT" evidence="2">
    <location>
        <begin position="4"/>
        <end position="107"/>
    </location>
</feature>
<dbReference type="EMBL" id="JBHULV010000023">
    <property type="protein sequence ID" value="MFD2731491.1"/>
    <property type="molecule type" value="Genomic_DNA"/>
</dbReference>
<dbReference type="PANTHER" id="PTHR46648">
    <property type="entry name" value="HIT FAMILY PROTEIN 1"/>
    <property type="match status" value="1"/>
</dbReference>
<dbReference type="Pfam" id="PF01230">
    <property type="entry name" value="HIT"/>
    <property type="match status" value="1"/>
</dbReference>
<dbReference type="InterPro" id="IPR036265">
    <property type="entry name" value="HIT-like_sf"/>
</dbReference>
<dbReference type="InterPro" id="IPR001310">
    <property type="entry name" value="Histidine_triad_HIT"/>
</dbReference>
<comment type="caution">
    <text evidence="3">The sequence shown here is derived from an EMBL/GenBank/DDBJ whole genome shotgun (WGS) entry which is preliminary data.</text>
</comment>
<dbReference type="EC" id="2.1.1.-" evidence="3"/>
<dbReference type="Proteomes" id="UP001597546">
    <property type="component" value="Unassembled WGS sequence"/>
</dbReference>
<gene>
    <name evidence="3" type="ORF">ACFSSE_07220</name>
</gene>
<dbReference type="Gene3D" id="3.30.428.10">
    <property type="entry name" value="HIT-like"/>
    <property type="match status" value="1"/>
</dbReference>
<proteinExistence type="predicted"/>
<evidence type="ECO:0000313" key="3">
    <source>
        <dbReference type="EMBL" id="MFD2731491.1"/>
    </source>
</evidence>
<dbReference type="PRINTS" id="PR00332">
    <property type="entry name" value="HISTRIAD"/>
</dbReference>
<protein>
    <submittedName>
        <fullName evidence="3">HIT family protein</fullName>
        <ecNumber evidence="3">2.1.1.-</ecNumber>
    </submittedName>
</protein>
<dbReference type="PROSITE" id="PS51084">
    <property type="entry name" value="HIT_2"/>
    <property type="match status" value="1"/>
</dbReference>
<keyword evidence="3" id="KW-0808">Transferase</keyword>
<keyword evidence="3" id="KW-0489">Methyltransferase</keyword>
<dbReference type="InterPro" id="IPR011146">
    <property type="entry name" value="HIT-like"/>
</dbReference>
<evidence type="ECO:0000313" key="4">
    <source>
        <dbReference type="Proteomes" id="UP001597546"/>
    </source>
</evidence>